<keyword evidence="2" id="KW-1185">Reference proteome</keyword>
<comment type="caution">
    <text evidence="1">The sequence shown here is derived from an EMBL/GenBank/DDBJ whole genome shotgun (WGS) entry which is preliminary data.</text>
</comment>
<evidence type="ECO:0000313" key="2">
    <source>
        <dbReference type="Proteomes" id="UP000035762"/>
    </source>
</evidence>
<dbReference type="EMBL" id="CCAZ020000002">
    <property type="protein sequence ID" value="CEG10163.1"/>
    <property type="molecule type" value="Genomic_DNA"/>
</dbReference>
<dbReference type="Proteomes" id="UP000035762">
    <property type="component" value="Unassembled WGS sequence"/>
</dbReference>
<organism evidence="1 2">
    <name type="scientific">Afipia felis</name>
    <name type="common">Cat scratch disease bacillus</name>
    <dbReference type="NCBI Taxonomy" id="1035"/>
    <lineage>
        <taxon>Bacteria</taxon>
        <taxon>Pseudomonadati</taxon>
        <taxon>Pseudomonadota</taxon>
        <taxon>Alphaproteobacteria</taxon>
        <taxon>Hyphomicrobiales</taxon>
        <taxon>Nitrobacteraceae</taxon>
        <taxon>Afipia</taxon>
    </lineage>
</organism>
<dbReference type="OrthoDB" id="8255031at2"/>
<sequence length="84" mass="9408">MLIVTIDLVPGGYESHRRTIGSMRIANISNLADKSNYAIDFKEEANPLTGKPRRDAACTVLDHDRRQSVWALVAKASEEIIKLR</sequence>
<evidence type="ECO:0000313" key="1">
    <source>
        <dbReference type="EMBL" id="CEG10163.1"/>
    </source>
</evidence>
<accession>A0A090N8J9</accession>
<dbReference type="AlphaFoldDB" id="A0A090N8J9"/>
<protein>
    <submittedName>
        <fullName evidence="1">Uncharacterized protein</fullName>
    </submittedName>
</protein>
<dbReference type="RefSeq" id="WP_048757799.1">
    <property type="nucleotide sequence ID" value="NZ_CCAZ020000002.1"/>
</dbReference>
<reference evidence="1 2" key="1">
    <citation type="journal article" date="2014" name="Genome Announc.">
        <title>Genome Sequence of Afipia felis Strain 76713, Isolated in Hospital Water Using an Amoeba Co-Culture Procedure.</title>
        <authorList>
            <person name="Benamar S."/>
            <person name="La Scola B."/>
            <person name="Croce O."/>
        </authorList>
    </citation>
    <scope>NUCLEOTIDE SEQUENCE [LARGE SCALE GENOMIC DNA]</scope>
    <source>
        <strain evidence="1 2">76713</strain>
    </source>
</reference>
<gene>
    <name evidence="1" type="ORF">BN961_03600</name>
</gene>
<proteinExistence type="predicted"/>
<dbReference type="STRING" id="1035.BN961_03600"/>
<name>A0A090N8J9_AFIFE</name>